<dbReference type="OrthoDB" id="306876at2759"/>
<sequence length="365" mass="38628">MAPQIRPATHRITKRPSTLLHRHGSILLMLLAQFVSAILATIGRILRTGHGSDFSDGMGTSEILLAMMLTTALLSWPTAYALRLRSLPLGPSSARPLLFTRGIAGAIGIWGFYYSLHSLTLSEASTINFLSPTAAALLLSLLPSSSTPSAGISLAQLATGATSISGAVCVLQPWSTHPEVSHGHRALAIAAALVGVAGGAASYVAMARLRDSVHPLHTLACFATTTVVLSALLLLGRWQPLRLPSTPVQWALTLLLGVLGFAMHWLMTASLAQDGDAKRPLNLVYTQVVFAVVADRVVWGVGFDGWKYLGGALIVGSAVFVASTGAKRGHRYALVDGESAEDEDEVELEMEKERAEVAVAKDVEP</sequence>
<dbReference type="Proteomes" id="UP000756921">
    <property type="component" value="Unassembled WGS sequence"/>
</dbReference>
<keyword evidence="2 5" id="KW-0812">Transmembrane</keyword>
<feature type="transmembrane region" description="Helical" evidence="5">
    <location>
        <begin position="63"/>
        <end position="82"/>
    </location>
</feature>
<dbReference type="EMBL" id="WJXW01000001">
    <property type="protein sequence ID" value="KAF9741122.1"/>
    <property type="molecule type" value="Genomic_DNA"/>
</dbReference>
<protein>
    <submittedName>
        <fullName evidence="7">Integral membrane protein DUF6</fullName>
    </submittedName>
</protein>
<keyword evidence="3 5" id="KW-1133">Transmembrane helix</keyword>
<evidence type="ECO:0000256" key="4">
    <source>
        <dbReference type="ARBA" id="ARBA00023136"/>
    </source>
</evidence>
<dbReference type="AlphaFoldDB" id="A0A9P6GSL2"/>
<accession>A0A9P6GSL2</accession>
<feature type="transmembrane region" description="Helical" evidence="5">
    <location>
        <begin position="250"/>
        <end position="271"/>
    </location>
</feature>
<evidence type="ECO:0000256" key="1">
    <source>
        <dbReference type="ARBA" id="ARBA00004141"/>
    </source>
</evidence>
<dbReference type="InterPro" id="IPR000620">
    <property type="entry name" value="EamA_dom"/>
</dbReference>
<evidence type="ECO:0000256" key="3">
    <source>
        <dbReference type="ARBA" id="ARBA00022989"/>
    </source>
</evidence>
<proteinExistence type="predicted"/>
<evidence type="ECO:0000256" key="5">
    <source>
        <dbReference type="SAM" id="Phobius"/>
    </source>
</evidence>
<comment type="subcellular location">
    <subcellularLocation>
        <location evidence="1">Membrane</location>
        <topology evidence="1">Multi-pass membrane protein</topology>
    </subcellularLocation>
</comment>
<dbReference type="GO" id="GO:0016020">
    <property type="term" value="C:membrane"/>
    <property type="evidence" value="ECO:0007669"/>
    <property type="project" value="UniProtKB-SubCell"/>
</dbReference>
<keyword evidence="8" id="KW-1185">Reference proteome</keyword>
<name>A0A9P6GSL2_9PLEO</name>
<feature type="transmembrane region" description="Helical" evidence="5">
    <location>
        <begin position="94"/>
        <end position="113"/>
    </location>
</feature>
<dbReference type="InterPro" id="IPR037185">
    <property type="entry name" value="EmrE-like"/>
</dbReference>
<evidence type="ECO:0000259" key="6">
    <source>
        <dbReference type="Pfam" id="PF00892"/>
    </source>
</evidence>
<evidence type="ECO:0000313" key="7">
    <source>
        <dbReference type="EMBL" id="KAF9741122.1"/>
    </source>
</evidence>
<dbReference type="SUPFAM" id="SSF103481">
    <property type="entry name" value="Multidrug resistance efflux transporter EmrE"/>
    <property type="match status" value="1"/>
</dbReference>
<feature type="transmembrane region" description="Helical" evidence="5">
    <location>
        <begin position="20"/>
        <end position="43"/>
    </location>
</feature>
<gene>
    <name evidence="7" type="ORF">PMIN01_00661</name>
</gene>
<evidence type="ECO:0000313" key="8">
    <source>
        <dbReference type="Proteomes" id="UP000756921"/>
    </source>
</evidence>
<reference evidence="7" key="1">
    <citation type="journal article" date="2020" name="Mol. Plant Microbe Interact.">
        <title>Genome Sequence of the Biocontrol Agent Coniothyrium minitans strain Conio (IMI 134523).</title>
        <authorList>
            <person name="Patel D."/>
            <person name="Shittu T.A."/>
            <person name="Baroncelli R."/>
            <person name="Muthumeenakshi S."/>
            <person name="Osborne T.H."/>
            <person name="Janganan T.K."/>
            <person name="Sreenivasaprasad S."/>
        </authorList>
    </citation>
    <scope>NUCLEOTIDE SEQUENCE</scope>
    <source>
        <strain evidence="7">Conio</strain>
    </source>
</reference>
<dbReference type="Pfam" id="PF00892">
    <property type="entry name" value="EamA"/>
    <property type="match status" value="1"/>
</dbReference>
<keyword evidence="4 5" id="KW-0472">Membrane</keyword>
<feature type="transmembrane region" description="Helical" evidence="5">
    <location>
        <begin position="218"/>
        <end position="238"/>
    </location>
</feature>
<comment type="caution">
    <text evidence="7">The sequence shown here is derived from an EMBL/GenBank/DDBJ whole genome shotgun (WGS) entry which is preliminary data.</text>
</comment>
<feature type="transmembrane region" description="Helical" evidence="5">
    <location>
        <begin position="283"/>
        <end position="302"/>
    </location>
</feature>
<organism evidence="7 8">
    <name type="scientific">Paraphaeosphaeria minitans</name>
    <dbReference type="NCBI Taxonomy" id="565426"/>
    <lineage>
        <taxon>Eukaryota</taxon>
        <taxon>Fungi</taxon>
        <taxon>Dikarya</taxon>
        <taxon>Ascomycota</taxon>
        <taxon>Pezizomycotina</taxon>
        <taxon>Dothideomycetes</taxon>
        <taxon>Pleosporomycetidae</taxon>
        <taxon>Pleosporales</taxon>
        <taxon>Massarineae</taxon>
        <taxon>Didymosphaeriaceae</taxon>
        <taxon>Paraphaeosphaeria</taxon>
    </lineage>
</organism>
<evidence type="ECO:0000256" key="2">
    <source>
        <dbReference type="ARBA" id="ARBA00022692"/>
    </source>
</evidence>
<feature type="transmembrane region" description="Helical" evidence="5">
    <location>
        <begin position="186"/>
        <end position="206"/>
    </location>
</feature>
<feature type="transmembrane region" description="Helical" evidence="5">
    <location>
        <begin position="308"/>
        <end position="326"/>
    </location>
</feature>
<feature type="domain" description="EamA" evidence="6">
    <location>
        <begin position="188"/>
        <end position="321"/>
    </location>
</feature>
<dbReference type="PANTHER" id="PTHR22911">
    <property type="entry name" value="ACYL-MALONYL CONDENSING ENZYME-RELATED"/>
    <property type="match status" value="1"/>
</dbReference>
<dbReference type="PANTHER" id="PTHR22911:SF6">
    <property type="entry name" value="SOLUTE CARRIER FAMILY 35 MEMBER G1"/>
    <property type="match status" value="1"/>
</dbReference>